<reference evidence="3" key="2">
    <citation type="journal article" date="2023" name="IMA Fungus">
        <title>Comparative genomic study of the Penicillium genus elucidates a diverse pangenome and 15 lateral gene transfer events.</title>
        <authorList>
            <person name="Petersen C."/>
            <person name="Sorensen T."/>
            <person name="Nielsen M.R."/>
            <person name="Sondergaard T.E."/>
            <person name="Sorensen J.L."/>
            <person name="Fitzpatrick D.A."/>
            <person name="Frisvad J.C."/>
            <person name="Nielsen K.L."/>
        </authorList>
    </citation>
    <scope>NUCLEOTIDE SEQUENCE</scope>
    <source>
        <strain evidence="3">IBT 19713</strain>
    </source>
</reference>
<accession>A0A9W9NPV1</accession>
<feature type="region of interest" description="Disordered" evidence="1">
    <location>
        <begin position="25"/>
        <end position="57"/>
    </location>
</feature>
<name>A0A9W9NPV1_9EURO</name>
<feature type="compositionally biased region" description="Polar residues" evidence="1">
    <location>
        <begin position="47"/>
        <end position="57"/>
    </location>
</feature>
<reference evidence="3" key="1">
    <citation type="submission" date="2022-11" db="EMBL/GenBank/DDBJ databases">
        <authorList>
            <person name="Petersen C."/>
        </authorList>
    </citation>
    <scope>NUCLEOTIDE SEQUENCE</scope>
    <source>
        <strain evidence="3">IBT 19713</strain>
    </source>
</reference>
<protein>
    <recommendedName>
        <fullName evidence="5">Hydrophobin</fullName>
    </recommendedName>
</protein>
<evidence type="ECO:0000313" key="4">
    <source>
        <dbReference type="Proteomes" id="UP001150941"/>
    </source>
</evidence>
<feature type="chain" id="PRO_5040818692" description="Hydrophobin" evidence="2">
    <location>
        <begin position="20"/>
        <end position="171"/>
    </location>
</feature>
<comment type="caution">
    <text evidence="3">The sequence shown here is derived from an EMBL/GenBank/DDBJ whole genome shotgun (WGS) entry which is preliminary data.</text>
</comment>
<organism evidence="3 4">
    <name type="scientific">Penicillium chermesinum</name>
    <dbReference type="NCBI Taxonomy" id="63820"/>
    <lineage>
        <taxon>Eukaryota</taxon>
        <taxon>Fungi</taxon>
        <taxon>Dikarya</taxon>
        <taxon>Ascomycota</taxon>
        <taxon>Pezizomycotina</taxon>
        <taxon>Eurotiomycetes</taxon>
        <taxon>Eurotiomycetidae</taxon>
        <taxon>Eurotiales</taxon>
        <taxon>Aspergillaceae</taxon>
        <taxon>Penicillium</taxon>
    </lineage>
</organism>
<dbReference type="Proteomes" id="UP001150941">
    <property type="component" value="Unassembled WGS sequence"/>
</dbReference>
<feature type="signal peptide" evidence="2">
    <location>
        <begin position="1"/>
        <end position="19"/>
    </location>
</feature>
<keyword evidence="2" id="KW-0732">Signal</keyword>
<evidence type="ECO:0000256" key="1">
    <source>
        <dbReference type="SAM" id="MobiDB-lite"/>
    </source>
</evidence>
<keyword evidence="4" id="KW-1185">Reference proteome</keyword>
<proteinExistence type="predicted"/>
<dbReference type="AlphaFoldDB" id="A0A9W9NPV1"/>
<dbReference type="OrthoDB" id="4292214at2759"/>
<dbReference type="RefSeq" id="XP_058327891.1">
    <property type="nucleotide sequence ID" value="XM_058477546.1"/>
</dbReference>
<sequence length="171" mass="18309">MRLIYLLAPVATICTFGAAIPLASSQGKSPTPTPTPTKALASASTPRTNPAMPSQSMVGAYQCPQNQFKRCCQSLQETSKEIMKGLGDLVPIVGGIQISSKISFQCDAMSDATAPDDCQGHGFIPMCCSNDTSNGVGSCKPFEIAKEDYYRSFGYNEQEESPVDTINDVMY</sequence>
<evidence type="ECO:0000313" key="3">
    <source>
        <dbReference type="EMBL" id="KAJ5223708.1"/>
    </source>
</evidence>
<evidence type="ECO:0008006" key="5">
    <source>
        <dbReference type="Google" id="ProtNLM"/>
    </source>
</evidence>
<evidence type="ECO:0000256" key="2">
    <source>
        <dbReference type="SAM" id="SignalP"/>
    </source>
</evidence>
<dbReference type="GeneID" id="83204849"/>
<dbReference type="EMBL" id="JAPQKS010000006">
    <property type="protein sequence ID" value="KAJ5223708.1"/>
    <property type="molecule type" value="Genomic_DNA"/>
</dbReference>
<dbReference type="CDD" id="cd23507">
    <property type="entry name" value="hydrophobin_I"/>
    <property type="match status" value="1"/>
</dbReference>
<feature type="compositionally biased region" description="Low complexity" evidence="1">
    <location>
        <begin position="36"/>
        <end position="46"/>
    </location>
</feature>
<gene>
    <name evidence="3" type="ORF">N7468_008250</name>
</gene>